<dbReference type="PANTHER" id="PTHR46890:SF48">
    <property type="entry name" value="RNA-DIRECTED DNA POLYMERASE"/>
    <property type="match status" value="1"/>
</dbReference>
<dbReference type="PANTHER" id="PTHR46890">
    <property type="entry name" value="NON-LTR RETROLELEMENT REVERSE TRANSCRIPTASE-LIKE PROTEIN-RELATED"/>
    <property type="match status" value="1"/>
</dbReference>
<keyword evidence="3" id="KW-1185">Reference proteome</keyword>
<reference evidence="2 3" key="1">
    <citation type="submission" date="2018-04" db="EMBL/GenBank/DDBJ databases">
        <authorList>
            <person name="Vogel A."/>
        </authorList>
    </citation>
    <scope>NUCLEOTIDE SEQUENCE [LARGE SCALE GENOMIC DNA]</scope>
</reference>
<organism evidence="2 3">
    <name type="scientific">Cuscuta campestris</name>
    <dbReference type="NCBI Taxonomy" id="132261"/>
    <lineage>
        <taxon>Eukaryota</taxon>
        <taxon>Viridiplantae</taxon>
        <taxon>Streptophyta</taxon>
        <taxon>Embryophyta</taxon>
        <taxon>Tracheophyta</taxon>
        <taxon>Spermatophyta</taxon>
        <taxon>Magnoliopsida</taxon>
        <taxon>eudicotyledons</taxon>
        <taxon>Gunneridae</taxon>
        <taxon>Pentapetalae</taxon>
        <taxon>asterids</taxon>
        <taxon>lamiids</taxon>
        <taxon>Solanales</taxon>
        <taxon>Convolvulaceae</taxon>
        <taxon>Cuscuteae</taxon>
        <taxon>Cuscuta</taxon>
        <taxon>Cuscuta subgen. Grammica</taxon>
        <taxon>Cuscuta sect. Cleistogrammica</taxon>
    </lineage>
</organism>
<proteinExistence type="predicted"/>
<protein>
    <recommendedName>
        <fullName evidence="1">Reverse transcriptase domain-containing protein</fullName>
    </recommendedName>
</protein>
<sequence>MFYRLDLLLVSSMALGKPIKMDARTASGGHVERARICIRIDVSNPPPPFLHVRLGEKEHLFPISYEKLPSFCHSCLKLGHARQNCPLRAVAGREVHNAGKEKVAMIGESEAGWTVVQTKKAKQHMPRSKPPHLWKAVPAPPASCHALKSILCSPHPPLNVLPPLNQPSTSSVDPQPTTISDSGCQAFILVLERFLHKELNKIFNITAVYGKHSIIERQELWHSLSETCPSDEAWIILNASNLSKAGSDHNPLLLDCILETPRSPKGFKVLNVWFSNPSFLTTINHIWTSTGTCGGMRGFSNKLKELKSAIRKWNKESFGDIFQNLKKAEEEAITAELSYDSNPIESNREAWSQAMANLLMATKKETEYWKQKAQIRGMEKGDSNSKFFHSFVKGRRAKLTISQIKSRSGQTLKDAASIKAEAVDFFTQTFSHSSIIDPQEILKFIPQVISEEDNAFISRLPSMEEVKQAGWELDPHSTCGPDGFNGEFFRRTWHILGKDLLLAMQEFFLGIPPPTAYGATTLTLIPKIPNPQTFNDFRPISLSTFMSKILSKLLAIRLKSFLPKLISMEQGAFQKGKDIADQILITGELHHSLDRKVNGGNLIIKVDMAKAFDRLNSEYLQGVLSAFGFSPHVIRILFANLKSTHFSILINGEPTGFFKMERGIKQRDPLSPLLYILGAEGLSRTLNHHVNSSFITPFNADRCPRINHLAFADDLILFTNGHF</sequence>
<dbReference type="InterPro" id="IPR052343">
    <property type="entry name" value="Retrotransposon-Effector_Assoc"/>
</dbReference>
<gene>
    <name evidence="2" type="ORF">CCAM_LOCUS28878</name>
</gene>
<dbReference type="Proteomes" id="UP000595140">
    <property type="component" value="Unassembled WGS sequence"/>
</dbReference>
<dbReference type="PROSITE" id="PS50878">
    <property type="entry name" value="RT_POL"/>
    <property type="match status" value="1"/>
</dbReference>
<evidence type="ECO:0000259" key="1">
    <source>
        <dbReference type="PROSITE" id="PS50878"/>
    </source>
</evidence>
<name>A0A484MED6_9ASTE</name>
<accession>A0A484MED6</accession>
<dbReference type="AlphaFoldDB" id="A0A484MED6"/>
<dbReference type="Pfam" id="PF00078">
    <property type="entry name" value="RVT_1"/>
    <property type="match status" value="1"/>
</dbReference>
<dbReference type="EMBL" id="OOIL02003346">
    <property type="protein sequence ID" value="VFQ87102.1"/>
    <property type="molecule type" value="Genomic_DNA"/>
</dbReference>
<evidence type="ECO:0000313" key="2">
    <source>
        <dbReference type="EMBL" id="VFQ87102.1"/>
    </source>
</evidence>
<dbReference type="InterPro" id="IPR000477">
    <property type="entry name" value="RT_dom"/>
</dbReference>
<feature type="domain" description="Reverse transcriptase" evidence="1">
    <location>
        <begin position="506"/>
        <end position="723"/>
    </location>
</feature>
<dbReference type="OrthoDB" id="998851at2759"/>
<evidence type="ECO:0000313" key="3">
    <source>
        <dbReference type="Proteomes" id="UP000595140"/>
    </source>
</evidence>
<dbReference type="CDD" id="cd01650">
    <property type="entry name" value="RT_nLTR_like"/>
    <property type="match status" value="1"/>
</dbReference>